<accession>A0AAX6GDH5</accession>
<feature type="compositionally biased region" description="Basic and acidic residues" evidence="1">
    <location>
        <begin position="148"/>
        <end position="166"/>
    </location>
</feature>
<feature type="compositionally biased region" description="Basic and acidic residues" evidence="1">
    <location>
        <begin position="175"/>
        <end position="184"/>
    </location>
</feature>
<keyword evidence="3" id="KW-1185">Reference proteome</keyword>
<evidence type="ECO:0000313" key="3">
    <source>
        <dbReference type="Proteomes" id="UP001140949"/>
    </source>
</evidence>
<dbReference type="Proteomes" id="UP001140949">
    <property type="component" value="Unassembled WGS sequence"/>
</dbReference>
<feature type="region of interest" description="Disordered" evidence="1">
    <location>
        <begin position="137"/>
        <end position="185"/>
    </location>
</feature>
<comment type="caution">
    <text evidence="2">The sequence shown here is derived from an EMBL/GenBank/DDBJ whole genome shotgun (WGS) entry which is preliminary data.</text>
</comment>
<reference evidence="2" key="2">
    <citation type="submission" date="2023-04" db="EMBL/GenBank/DDBJ databases">
        <authorList>
            <person name="Bruccoleri R.E."/>
            <person name="Oakeley E.J."/>
            <person name="Faust A.-M."/>
            <person name="Dessus-Babus S."/>
            <person name="Altorfer M."/>
            <person name="Burckhardt D."/>
            <person name="Oertli M."/>
            <person name="Naumann U."/>
            <person name="Petersen F."/>
            <person name="Wong J."/>
        </authorList>
    </citation>
    <scope>NUCLEOTIDE SEQUENCE</scope>
    <source>
        <strain evidence="2">GSM-AAB239-AS_SAM_17_03QT</strain>
        <tissue evidence="2">Leaf</tissue>
    </source>
</reference>
<gene>
    <name evidence="2" type="ORF">M6B38_373435</name>
</gene>
<sequence>MTQERLREREISHLEEDVNSSIESVVHHPCMVGQQLGQRDEPGRRQVRVQRNLRQVAIQKLRHLQHRALLRRPLLAIVLAAPAALVDPPSLLLLLLLQVQEHREDPHHCLRVVELAATGRWYQHVLQYRLVQLHPYPPLQVPPTRGGGGDRRRGLEQAGEERDRHGAPPRLRRQQPRDGLHDRPLLPLRLRARGLDVPAAEAVERGVRVDDQDPPYGLLLQPPGLERREQPLEEVEAQRAEGPPPPVRRLLGFCRRGRLEARVALELGQPGGELLLADVGGDGGDDAGDQADLFGRGEEGLAVVEGGDGAGDAREHGLPEEGLRAELEVVVGELLGHLEVVGGAAERGGVGEGEVDGDPVAELGGELEGLRAAGHSLEAHPDQLRVFGLGHDLLELATPRYQRKLHNHIHIHILTN</sequence>
<dbReference type="EMBL" id="JANAVB010020999">
    <property type="protein sequence ID" value="KAJ6826427.1"/>
    <property type="molecule type" value="Genomic_DNA"/>
</dbReference>
<dbReference type="AlphaFoldDB" id="A0AAX6GDH5"/>
<proteinExistence type="predicted"/>
<organism evidence="2 3">
    <name type="scientific">Iris pallida</name>
    <name type="common">Sweet iris</name>
    <dbReference type="NCBI Taxonomy" id="29817"/>
    <lineage>
        <taxon>Eukaryota</taxon>
        <taxon>Viridiplantae</taxon>
        <taxon>Streptophyta</taxon>
        <taxon>Embryophyta</taxon>
        <taxon>Tracheophyta</taxon>
        <taxon>Spermatophyta</taxon>
        <taxon>Magnoliopsida</taxon>
        <taxon>Liliopsida</taxon>
        <taxon>Asparagales</taxon>
        <taxon>Iridaceae</taxon>
        <taxon>Iridoideae</taxon>
        <taxon>Irideae</taxon>
        <taxon>Iris</taxon>
    </lineage>
</organism>
<protein>
    <submittedName>
        <fullName evidence="2">Uncharacterized protein</fullName>
    </submittedName>
</protein>
<reference evidence="2" key="1">
    <citation type="journal article" date="2023" name="GigaByte">
        <title>Genome assembly of the bearded iris, Iris pallida Lam.</title>
        <authorList>
            <person name="Bruccoleri R.E."/>
            <person name="Oakeley E.J."/>
            <person name="Faust A.M.E."/>
            <person name="Altorfer M."/>
            <person name="Dessus-Babus S."/>
            <person name="Burckhardt D."/>
            <person name="Oertli M."/>
            <person name="Naumann U."/>
            <person name="Petersen F."/>
            <person name="Wong J."/>
        </authorList>
    </citation>
    <scope>NUCLEOTIDE SEQUENCE</scope>
    <source>
        <strain evidence="2">GSM-AAB239-AS_SAM_17_03QT</strain>
    </source>
</reference>
<name>A0AAX6GDH5_IRIPA</name>
<evidence type="ECO:0000256" key="1">
    <source>
        <dbReference type="SAM" id="MobiDB-lite"/>
    </source>
</evidence>
<evidence type="ECO:0000313" key="2">
    <source>
        <dbReference type="EMBL" id="KAJ6826427.1"/>
    </source>
</evidence>